<sequence length="246" mass="27126">MRSFTLITALLLCSLSWISVSASESHTVEVQSGGDVTLMCSNISSVPTTTEWFRVINRTKLSCVSSMNPYDSNASFCDGFQNGFEMNSNISTVFLKIKRVDLSDSGLYFCGIYIGRHTVIVNATYLKVQGNSESDFGLDLNTKSKESDGMTNVMIVILGALTVLTVFLTIVVIVLAVKIRRLQTAVNEELQPERNQVNPALTYINCDLGSDDLNYAALNFQAKPKRSSRPASERELEPHVVYAATR</sequence>
<dbReference type="InterPro" id="IPR013106">
    <property type="entry name" value="Ig_V-set"/>
</dbReference>
<accession>A0A8C9X9P2</accession>
<evidence type="ECO:0000256" key="2">
    <source>
        <dbReference type="ARBA" id="ARBA00022475"/>
    </source>
</evidence>
<feature type="domain" description="Ig-like" evidence="10">
    <location>
        <begin position="18"/>
        <end position="110"/>
    </location>
</feature>
<evidence type="ECO:0000256" key="5">
    <source>
        <dbReference type="ARBA" id="ARBA00023136"/>
    </source>
</evidence>
<comment type="subcellular location">
    <subcellularLocation>
        <location evidence="1">Cell membrane</location>
    </subcellularLocation>
</comment>
<keyword evidence="8" id="KW-1133">Transmembrane helix</keyword>
<dbReference type="GO" id="GO:0005886">
    <property type="term" value="C:plasma membrane"/>
    <property type="evidence" value="ECO:0007669"/>
    <property type="project" value="UniProtKB-SubCell"/>
</dbReference>
<reference evidence="11" key="2">
    <citation type="submission" date="2025-09" db="UniProtKB">
        <authorList>
            <consortium name="Ensembl"/>
        </authorList>
    </citation>
    <scope>IDENTIFICATION</scope>
</reference>
<dbReference type="Ensembl" id="ENSSLUT00000005779.1">
    <property type="protein sequence ID" value="ENSSLUP00000005629.1"/>
    <property type="gene ID" value="ENSSLUG00000002479.1"/>
</dbReference>
<evidence type="ECO:0000256" key="6">
    <source>
        <dbReference type="ARBA" id="ARBA00023157"/>
    </source>
</evidence>
<evidence type="ECO:0000313" key="12">
    <source>
        <dbReference type="Proteomes" id="UP000694568"/>
    </source>
</evidence>
<evidence type="ECO:0000256" key="9">
    <source>
        <dbReference type="SAM" id="SignalP"/>
    </source>
</evidence>
<organism evidence="11 12">
    <name type="scientific">Sander lucioperca</name>
    <name type="common">Pike-perch</name>
    <name type="synonym">Perca lucioperca</name>
    <dbReference type="NCBI Taxonomy" id="283035"/>
    <lineage>
        <taxon>Eukaryota</taxon>
        <taxon>Metazoa</taxon>
        <taxon>Chordata</taxon>
        <taxon>Craniata</taxon>
        <taxon>Vertebrata</taxon>
        <taxon>Euteleostomi</taxon>
        <taxon>Actinopterygii</taxon>
        <taxon>Neopterygii</taxon>
        <taxon>Teleostei</taxon>
        <taxon>Neoteleostei</taxon>
        <taxon>Acanthomorphata</taxon>
        <taxon>Eupercaria</taxon>
        <taxon>Perciformes</taxon>
        <taxon>Percoidei</taxon>
        <taxon>Percidae</taxon>
        <taxon>Luciopercinae</taxon>
        <taxon>Sander</taxon>
    </lineage>
</organism>
<keyword evidence="8" id="KW-0812">Transmembrane</keyword>
<keyword evidence="5 8" id="KW-0472">Membrane</keyword>
<evidence type="ECO:0000256" key="7">
    <source>
        <dbReference type="ARBA" id="ARBA00023180"/>
    </source>
</evidence>
<dbReference type="PROSITE" id="PS50835">
    <property type="entry name" value="IG_LIKE"/>
    <property type="match status" value="1"/>
</dbReference>
<keyword evidence="3 9" id="KW-0732">Signal</keyword>
<dbReference type="Gene3D" id="2.60.40.10">
    <property type="entry name" value="Immunoglobulins"/>
    <property type="match status" value="1"/>
</dbReference>
<dbReference type="InterPro" id="IPR036179">
    <property type="entry name" value="Ig-like_dom_sf"/>
</dbReference>
<evidence type="ECO:0000256" key="3">
    <source>
        <dbReference type="ARBA" id="ARBA00022729"/>
    </source>
</evidence>
<dbReference type="GO" id="GO:0009617">
    <property type="term" value="P:response to bacterium"/>
    <property type="evidence" value="ECO:0007669"/>
    <property type="project" value="TreeGrafter"/>
</dbReference>
<dbReference type="InterPro" id="IPR003599">
    <property type="entry name" value="Ig_sub"/>
</dbReference>
<dbReference type="Pfam" id="PF07686">
    <property type="entry name" value="V-set"/>
    <property type="match status" value="1"/>
</dbReference>
<dbReference type="Proteomes" id="UP000694568">
    <property type="component" value="Unplaced"/>
</dbReference>
<evidence type="ECO:0000256" key="8">
    <source>
        <dbReference type="SAM" id="Phobius"/>
    </source>
</evidence>
<feature type="signal peptide" evidence="9">
    <location>
        <begin position="1"/>
        <end position="22"/>
    </location>
</feature>
<keyword evidence="2" id="KW-1003">Cell membrane</keyword>
<feature type="transmembrane region" description="Helical" evidence="8">
    <location>
        <begin position="153"/>
        <end position="177"/>
    </location>
</feature>
<dbReference type="GO" id="GO:0002376">
    <property type="term" value="P:immune system process"/>
    <property type="evidence" value="ECO:0007669"/>
    <property type="project" value="UniProtKB-KW"/>
</dbReference>
<protein>
    <recommendedName>
        <fullName evidence="10">Ig-like domain-containing protein</fullName>
    </recommendedName>
</protein>
<dbReference type="InterPro" id="IPR007110">
    <property type="entry name" value="Ig-like_dom"/>
</dbReference>
<name>A0A8C9X9P2_SANLU</name>
<dbReference type="AlphaFoldDB" id="A0A8C9X9P2"/>
<dbReference type="PANTHER" id="PTHR19433:SF111">
    <property type="entry name" value="T CELL RECEPTOR ALPHA VARIABLE 4"/>
    <property type="match status" value="1"/>
</dbReference>
<dbReference type="PANTHER" id="PTHR19433">
    <property type="entry name" value="T-CELL RECEPTOR ALPHA CHAIN V REGION-RELATED"/>
    <property type="match status" value="1"/>
</dbReference>
<dbReference type="GeneTree" id="ENSGT01150000287094"/>
<dbReference type="SMART" id="SM00409">
    <property type="entry name" value="IG"/>
    <property type="match status" value="1"/>
</dbReference>
<keyword evidence="7" id="KW-0325">Glycoprotein</keyword>
<dbReference type="InterPro" id="IPR052051">
    <property type="entry name" value="TCR_complex_component"/>
</dbReference>
<feature type="chain" id="PRO_5034625375" description="Ig-like domain-containing protein" evidence="9">
    <location>
        <begin position="23"/>
        <end position="246"/>
    </location>
</feature>
<evidence type="ECO:0000256" key="4">
    <source>
        <dbReference type="ARBA" id="ARBA00022859"/>
    </source>
</evidence>
<reference evidence="11" key="1">
    <citation type="submission" date="2025-08" db="UniProtKB">
        <authorList>
            <consortium name="Ensembl"/>
        </authorList>
    </citation>
    <scope>IDENTIFICATION</scope>
</reference>
<keyword evidence="12" id="KW-1185">Reference proteome</keyword>
<dbReference type="InterPro" id="IPR013783">
    <property type="entry name" value="Ig-like_fold"/>
</dbReference>
<dbReference type="SUPFAM" id="SSF48726">
    <property type="entry name" value="Immunoglobulin"/>
    <property type="match status" value="1"/>
</dbReference>
<keyword evidence="4" id="KW-0391">Immunity</keyword>
<evidence type="ECO:0000259" key="10">
    <source>
        <dbReference type="PROSITE" id="PS50835"/>
    </source>
</evidence>
<evidence type="ECO:0000313" key="11">
    <source>
        <dbReference type="Ensembl" id="ENSSLUP00000005629.1"/>
    </source>
</evidence>
<proteinExistence type="predicted"/>
<keyword evidence="6" id="KW-1015">Disulfide bond</keyword>
<evidence type="ECO:0000256" key="1">
    <source>
        <dbReference type="ARBA" id="ARBA00004236"/>
    </source>
</evidence>